<evidence type="ECO:0000313" key="2">
    <source>
        <dbReference type="Proteomes" id="UP000229213"/>
    </source>
</evidence>
<name>A0A2M7YDT8_9BACT</name>
<evidence type="ECO:0000313" key="1">
    <source>
        <dbReference type="EMBL" id="PJA61099.1"/>
    </source>
</evidence>
<dbReference type="Proteomes" id="UP000229213">
    <property type="component" value="Unassembled WGS sequence"/>
</dbReference>
<dbReference type="AlphaFoldDB" id="A0A2M7YDT8"/>
<reference evidence="2" key="1">
    <citation type="submission" date="2017-09" db="EMBL/GenBank/DDBJ databases">
        <title>Depth-based differentiation of microbial function through sediment-hosted aquifers and enrichment of novel symbionts in the deep terrestrial subsurface.</title>
        <authorList>
            <person name="Probst A.J."/>
            <person name="Ladd B."/>
            <person name="Jarett J.K."/>
            <person name="Geller-Mcgrath D.E."/>
            <person name="Sieber C.M.K."/>
            <person name="Emerson J.B."/>
            <person name="Anantharaman K."/>
            <person name="Thomas B.C."/>
            <person name="Malmstrom R."/>
            <person name="Stieglmeier M."/>
            <person name="Klingl A."/>
            <person name="Woyke T."/>
            <person name="Ryan C.M."/>
            <person name="Banfield J.F."/>
        </authorList>
    </citation>
    <scope>NUCLEOTIDE SEQUENCE [LARGE SCALE GENOMIC DNA]</scope>
</reference>
<comment type="caution">
    <text evidence="1">The sequence shown here is derived from an EMBL/GenBank/DDBJ whole genome shotgun (WGS) entry which is preliminary data.</text>
</comment>
<protein>
    <submittedName>
        <fullName evidence="1">Uncharacterized protein</fullName>
    </submittedName>
</protein>
<sequence length="189" mass="20745">MWPELISAAAKGFTTYLGNRAQKKAQEEAYRRQMQRLEEQQALETQSMDIGMDYEQGLANRGIGEDAAATGMTGSSITRRLGDITFARNEAMRKFALSQLLQRKALTAQKREQDLQAKAAQKAQIYQGLGAIGGVVASNYLAASKMATAKKVAGLYPSSSIGMPMKTTNSFYDTFKTNTQNTSPWRGAR</sequence>
<proteinExistence type="predicted"/>
<dbReference type="EMBL" id="PFWI01000292">
    <property type="protein sequence ID" value="PJA61099.1"/>
    <property type="molecule type" value="Genomic_DNA"/>
</dbReference>
<gene>
    <name evidence="1" type="ORF">CO162_08095</name>
</gene>
<accession>A0A2M7YDT8</accession>
<organism evidence="1 2">
    <name type="scientific">bacterium (Candidatus Ratteibacteria) CG_4_9_14_3_um_filter_41_21</name>
    <dbReference type="NCBI Taxonomy" id="2014289"/>
    <lineage>
        <taxon>Bacteria</taxon>
        <taxon>Candidatus Ratteibacteria</taxon>
    </lineage>
</organism>